<keyword evidence="2" id="KW-1185">Reference proteome</keyword>
<gene>
    <name evidence="1" type="ORF">RFULGI_LOCUS11098</name>
</gene>
<evidence type="ECO:0000313" key="1">
    <source>
        <dbReference type="EMBL" id="CAG8715094.1"/>
    </source>
</evidence>
<feature type="non-terminal residue" evidence="1">
    <location>
        <position position="43"/>
    </location>
</feature>
<protein>
    <submittedName>
        <fullName evidence="1">12850_t:CDS:1</fullName>
    </submittedName>
</protein>
<proteinExistence type="predicted"/>
<dbReference type="Proteomes" id="UP000789396">
    <property type="component" value="Unassembled WGS sequence"/>
</dbReference>
<feature type="non-terminal residue" evidence="1">
    <location>
        <position position="1"/>
    </location>
</feature>
<dbReference type="EMBL" id="CAJVPZ010023329">
    <property type="protein sequence ID" value="CAG8715094.1"/>
    <property type="molecule type" value="Genomic_DNA"/>
</dbReference>
<evidence type="ECO:0000313" key="2">
    <source>
        <dbReference type="Proteomes" id="UP000789396"/>
    </source>
</evidence>
<dbReference type="AlphaFoldDB" id="A0A9N9I0L9"/>
<name>A0A9N9I0L9_9GLOM</name>
<organism evidence="1 2">
    <name type="scientific">Racocetra fulgida</name>
    <dbReference type="NCBI Taxonomy" id="60492"/>
    <lineage>
        <taxon>Eukaryota</taxon>
        <taxon>Fungi</taxon>
        <taxon>Fungi incertae sedis</taxon>
        <taxon>Mucoromycota</taxon>
        <taxon>Glomeromycotina</taxon>
        <taxon>Glomeromycetes</taxon>
        <taxon>Diversisporales</taxon>
        <taxon>Gigasporaceae</taxon>
        <taxon>Racocetra</taxon>
    </lineage>
</organism>
<comment type="caution">
    <text evidence="1">The sequence shown here is derived from an EMBL/GenBank/DDBJ whole genome shotgun (WGS) entry which is preliminary data.</text>
</comment>
<reference evidence="1" key="1">
    <citation type="submission" date="2021-06" db="EMBL/GenBank/DDBJ databases">
        <authorList>
            <person name="Kallberg Y."/>
            <person name="Tangrot J."/>
            <person name="Rosling A."/>
        </authorList>
    </citation>
    <scope>NUCLEOTIDE SEQUENCE</scope>
    <source>
        <strain evidence="1">IN212</strain>
    </source>
</reference>
<sequence length="43" mass="4881">RKTEFRVCIGSPDRVFNVNMNLDPLILGQNITFDIINVTITSD</sequence>
<accession>A0A9N9I0L9</accession>